<organism evidence="2 3">
    <name type="scientific">Plasmodium malariae</name>
    <dbReference type="NCBI Taxonomy" id="5858"/>
    <lineage>
        <taxon>Eukaryota</taxon>
        <taxon>Sar</taxon>
        <taxon>Alveolata</taxon>
        <taxon>Apicomplexa</taxon>
        <taxon>Aconoidasida</taxon>
        <taxon>Haemosporida</taxon>
        <taxon>Plasmodiidae</taxon>
        <taxon>Plasmodium</taxon>
        <taxon>Plasmodium (Plasmodium)</taxon>
    </lineage>
</organism>
<reference evidence="2 3" key="1">
    <citation type="submission" date="2016-06" db="EMBL/GenBank/DDBJ databases">
        <authorList>
            <consortium name="Pathogen Informatics"/>
        </authorList>
    </citation>
    <scope>NUCLEOTIDE SEQUENCE [LARGE SCALE GENOMIC DNA]</scope>
</reference>
<sequence length="276" mass="33075">MEEKINSLFFVKITTLILLSWIYNIYIYRSTHNKSLNKMYSHRKLYARNYRILAKYKQDKDSCIVCLKEELPHMVYDKQDISNNEKDSLWKKNYSNESLPRSVRGLKKKMKNKSCIFETKNYSHLEKKIFKELDYVDFLQRNKRISDKLYKKIILKNFLLRIKYPCILLLLLCIAFIVEISSGYGVSSGLYILLFDLIGKEQITAFREACSGSFLEEMFQHIVLVKGKQRIIFFRSMCRTLIYFLLFFILGIVIISGIVYYHNKVKNYERIKFRKK</sequence>
<dbReference type="Proteomes" id="UP000219813">
    <property type="component" value="Chromosome 7"/>
</dbReference>
<dbReference type="RefSeq" id="XP_028860602.1">
    <property type="nucleotide sequence ID" value="XM_029003854.1"/>
</dbReference>
<feature type="transmembrane region" description="Helical" evidence="1">
    <location>
        <begin position="6"/>
        <end position="28"/>
    </location>
</feature>
<keyword evidence="3" id="KW-1185">Reference proteome</keyword>
<dbReference type="VEuPathDB" id="PlasmoDB:PmUG01_07012100"/>
<dbReference type="GeneID" id="39867683"/>
<feature type="transmembrane region" description="Helical" evidence="1">
    <location>
        <begin position="158"/>
        <end position="178"/>
    </location>
</feature>
<name>A0A1D3JLX2_PLAMA</name>
<dbReference type="InterPro" id="IPR022139">
    <property type="entry name" value="Fam-L/Fam-M-like_plasmodium"/>
</dbReference>
<proteinExistence type="predicted"/>
<protein>
    <submittedName>
        <fullName evidence="2">Fam-l protein</fullName>
    </submittedName>
</protein>
<dbReference type="KEGG" id="pmal:PMUG01_07012100"/>
<dbReference type="EMBL" id="LT594628">
    <property type="protein sequence ID" value="SBT87658.1"/>
    <property type="molecule type" value="Genomic_DNA"/>
</dbReference>
<dbReference type="AlphaFoldDB" id="A0A1D3JLX2"/>
<keyword evidence="1" id="KW-0812">Transmembrane</keyword>
<evidence type="ECO:0000313" key="2">
    <source>
        <dbReference type="EMBL" id="SBT87658.1"/>
    </source>
</evidence>
<evidence type="ECO:0000256" key="1">
    <source>
        <dbReference type="SAM" id="Phobius"/>
    </source>
</evidence>
<accession>A0A1D3JLX2</accession>
<gene>
    <name evidence="2" type="primary">PmUG01_07012100</name>
    <name evidence="2" type="ORF">PMUG01_07012100</name>
</gene>
<dbReference type="Pfam" id="PF12420">
    <property type="entry name" value="DUF3671"/>
    <property type="match status" value="1"/>
</dbReference>
<keyword evidence="1" id="KW-0472">Membrane</keyword>
<keyword evidence="1" id="KW-1133">Transmembrane helix</keyword>
<feature type="transmembrane region" description="Helical" evidence="1">
    <location>
        <begin position="241"/>
        <end position="261"/>
    </location>
</feature>
<evidence type="ECO:0000313" key="3">
    <source>
        <dbReference type="Proteomes" id="UP000219813"/>
    </source>
</evidence>